<keyword evidence="1" id="KW-0472">Membrane</keyword>
<keyword evidence="3" id="KW-1185">Reference proteome</keyword>
<proteinExistence type="predicted"/>
<gene>
    <name evidence="2" type="ORF">QFZ49_006372</name>
</gene>
<dbReference type="EMBL" id="JAUSZS010000008">
    <property type="protein sequence ID" value="MDQ0936397.1"/>
    <property type="molecule type" value="Genomic_DNA"/>
</dbReference>
<sequence>MTTRDDDRQVDLPTLVNEIEGHLLIAATRQEGQAAAARFSARLDWLTSHQQAEVERQFAAEHLALTRLSWQRTAARGAELRAEYEAKYRRLKGRLTAVCLTLVATTVPLTLLVLAPLRR</sequence>
<protein>
    <submittedName>
        <fullName evidence="2">Uncharacterized protein</fullName>
    </submittedName>
</protein>
<accession>A0ABU0RWN5</accession>
<reference evidence="2 3" key="1">
    <citation type="submission" date="2023-07" db="EMBL/GenBank/DDBJ databases">
        <title>Comparative genomics of wheat-associated soil bacteria to identify genetic determinants of phenazine resistance.</title>
        <authorList>
            <person name="Mouncey N."/>
        </authorList>
    </citation>
    <scope>NUCLEOTIDE SEQUENCE [LARGE SCALE GENOMIC DNA]</scope>
    <source>
        <strain evidence="2 3">W2I16</strain>
    </source>
</reference>
<evidence type="ECO:0000256" key="1">
    <source>
        <dbReference type="SAM" id="Phobius"/>
    </source>
</evidence>
<keyword evidence="1" id="KW-0812">Transmembrane</keyword>
<dbReference type="RefSeq" id="WP_307629823.1">
    <property type="nucleotide sequence ID" value="NZ_JAUSZS010000008.1"/>
</dbReference>
<evidence type="ECO:0000313" key="3">
    <source>
        <dbReference type="Proteomes" id="UP001223072"/>
    </source>
</evidence>
<name>A0ABU0RWN5_9ACTN</name>
<organism evidence="2 3">
    <name type="scientific">Streptomyces turgidiscabies</name>
    <dbReference type="NCBI Taxonomy" id="85558"/>
    <lineage>
        <taxon>Bacteria</taxon>
        <taxon>Bacillati</taxon>
        <taxon>Actinomycetota</taxon>
        <taxon>Actinomycetes</taxon>
        <taxon>Kitasatosporales</taxon>
        <taxon>Streptomycetaceae</taxon>
        <taxon>Streptomyces</taxon>
    </lineage>
</organism>
<comment type="caution">
    <text evidence="2">The sequence shown here is derived from an EMBL/GenBank/DDBJ whole genome shotgun (WGS) entry which is preliminary data.</text>
</comment>
<evidence type="ECO:0000313" key="2">
    <source>
        <dbReference type="EMBL" id="MDQ0936397.1"/>
    </source>
</evidence>
<keyword evidence="1" id="KW-1133">Transmembrane helix</keyword>
<dbReference type="Proteomes" id="UP001223072">
    <property type="component" value="Unassembled WGS sequence"/>
</dbReference>
<feature type="transmembrane region" description="Helical" evidence="1">
    <location>
        <begin position="95"/>
        <end position="117"/>
    </location>
</feature>